<evidence type="ECO:0000313" key="2">
    <source>
        <dbReference type="Proteomes" id="UP001187192"/>
    </source>
</evidence>
<reference evidence="1" key="1">
    <citation type="submission" date="2023-07" db="EMBL/GenBank/DDBJ databases">
        <title>draft genome sequence of fig (Ficus carica).</title>
        <authorList>
            <person name="Takahashi T."/>
            <person name="Nishimura K."/>
        </authorList>
    </citation>
    <scope>NUCLEOTIDE SEQUENCE</scope>
</reference>
<proteinExistence type="predicted"/>
<dbReference type="Proteomes" id="UP001187192">
    <property type="component" value="Unassembled WGS sequence"/>
</dbReference>
<sequence>MVTSDTEGNPSYYQTLPGFYHFASGATFNLNGSEPEFWILGQGLESCLLRGLEIGTGGYLGLPLERILGAKLQGSKKSCSGTYEG</sequence>
<name>A0AA88ADT3_FICCA</name>
<accession>A0AA88ADT3</accession>
<gene>
    <name evidence="1" type="ORF">TIFTF001_007683</name>
</gene>
<dbReference type="AlphaFoldDB" id="A0AA88ADT3"/>
<comment type="caution">
    <text evidence="1">The sequence shown here is derived from an EMBL/GenBank/DDBJ whole genome shotgun (WGS) entry which is preliminary data.</text>
</comment>
<protein>
    <submittedName>
        <fullName evidence="1">Uncharacterized protein</fullName>
    </submittedName>
</protein>
<organism evidence="1 2">
    <name type="scientific">Ficus carica</name>
    <name type="common">Common fig</name>
    <dbReference type="NCBI Taxonomy" id="3494"/>
    <lineage>
        <taxon>Eukaryota</taxon>
        <taxon>Viridiplantae</taxon>
        <taxon>Streptophyta</taxon>
        <taxon>Embryophyta</taxon>
        <taxon>Tracheophyta</taxon>
        <taxon>Spermatophyta</taxon>
        <taxon>Magnoliopsida</taxon>
        <taxon>eudicotyledons</taxon>
        <taxon>Gunneridae</taxon>
        <taxon>Pentapetalae</taxon>
        <taxon>rosids</taxon>
        <taxon>fabids</taxon>
        <taxon>Rosales</taxon>
        <taxon>Moraceae</taxon>
        <taxon>Ficeae</taxon>
        <taxon>Ficus</taxon>
    </lineage>
</organism>
<dbReference type="Gramene" id="FCD_00025812-RA">
    <property type="protein sequence ID" value="FCD_00025812-RA:cds"/>
    <property type="gene ID" value="FCD_00025812"/>
</dbReference>
<dbReference type="EMBL" id="BTGU01000008">
    <property type="protein sequence ID" value="GMN38451.1"/>
    <property type="molecule type" value="Genomic_DNA"/>
</dbReference>
<evidence type="ECO:0000313" key="1">
    <source>
        <dbReference type="EMBL" id="GMN38451.1"/>
    </source>
</evidence>
<keyword evidence="2" id="KW-1185">Reference proteome</keyword>